<evidence type="ECO:0000313" key="3">
    <source>
        <dbReference type="EMBL" id="TGU74581.1"/>
    </source>
</evidence>
<evidence type="ECO:0000313" key="4">
    <source>
        <dbReference type="Proteomes" id="UP000306416"/>
    </source>
</evidence>
<protein>
    <submittedName>
        <fullName evidence="3">Uncharacterized protein</fullName>
    </submittedName>
</protein>
<dbReference type="Proteomes" id="UP000306416">
    <property type="component" value="Unassembled WGS sequence"/>
</dbReference>
<feature type="domain" description="TniQ" evidence="1">
    <location>
        <begin position="14"/>
        <end position="174"/>
    </location>
</feature>
<dbReference type="AlphaFoldDB" id="A0A4S1CLE2"/>
<gene>
    <name evidence="3" type="ORF">E4633_03710</name>
</gene>
<reference evidence="3 4" key="1">
    <citation type="submission" date="2019-04" db="EMBL/GenBank/DDBJ databases">
        <title>Geobacter oryzae sp. nov., ferric-reducing bacteria isolated from paddy soil.</title>
        <authorList>
            <person name="Xu Z."/>
            <person name="Masuda Y."/>
            <person name="Itoh H."/>
            <person name="Senoo K."/>
        </authorList>
    </citation>
    <scope>NUCLEOTIDE SEQUENCE [LARGE SCALE GENOMIC DNA]</scope>
    <source>
        <strain evidence="3 4">Red111</strain>
    </source>
</reference>
<dbReference type="EMBL" id="SRSC01000001">
    <property type="protein sequence ID" value="TGU74581.1"/>
    <property type="molecule type" value="Genomic_DNA"/>
</dbReference>
<dbReference type="Pfam" id="PF15978">
    <property type="entry name" value="TnsD"/>
    <property type="match status" value="1"/>
</dbReference>
<sequence>MNDRSANHNASPFPFFPHPAKGETVYSLFCRCNARMAATGGQLLQELTGQRRNTPLLAALPGYLPKIASRMPHGHPWRDATLIVREHTSLPYFTYFDDARERDECVVRLSVSMSSHPFSMALGLSRNQCRASAPHPRYCLTCAEEDRQALGFSLFKREHQLPGVAVCWKHTTELSEGCSRCGFYPLKGVPLLMAGRCLCDEGILPLRADTKLPVVKEPLVWLAQQSAFMVNSSGTACRNIRESLRQASLERGWGRGCLLDHIKLAHGVENRFGREALEWLGVPVWTDGQPAVWIRRLLNGQLQGQKRSPSIHFLLVLGALYESVEIFEQSILYGATSRTFTSPSISGSAYPPWGEEFFRLLKSAECGLPGISKRIGVPVYKLVEEARRRHWRVILSRQTRKKVGDQTVIAVKEDLRQGIEKITIMRRYGCSEWALTLIELDEPGLNDRYWNSARMRTREKNRRRLREYLAIHPSATRSDILRDLSGVYDALVTNDKEWFFEHIPKKSVTRTVCCKARVDWDALDNQKQLEVQNIIEQMLATGAKPVQVTATAVLKKAQLLSKYNNNPRKFELVRQVLQTRCEGHSEFLQRRVAWAVGQMASKAEPISVNKLRRLAGVPAHIVRKHKQLVIDVAGGLSAIINGRSFFSQ</sequence>
<organism evidence="3 4">
    <name type="scientific">Geomonas terrae</name>
    <dbReference type="NCBI Taxonomy" id="2562681"/>
    <lineage>
        <taxon>Bacteria</taxon>
        <taxon>Pseudomonadati</taxon>
        <taxon>Thermodesulfobacteriota</taxon>
        <taxon>Desulfuromonadia</taxon>
        <taxon>Geobacterales</taxon>
        <taxon>Geobacteraceae</taxon>
        <taxon>Geomonas</taxon>
    </lineage>
</organism>
<feature type="domain" description="Transposon Tn7 transposition protein TnsD C-terminal" evidence="2">
    <location>
        <begin position="401"/>
        <end position="569"/>
    </location>
</feature>
<dbReference type="InterPro" id="IPR009492">
    <property type="entry name" value="TniQ"/>
</dbReference>
<proteinExistence type="predicted"/>
<comment type="caution">
    <text evidence="3">The sequence shown here is derived from an EMBL/GenBank/DDBJ whole genome shotgun (WGS) entry which is preliminary data.</text>
</comment>
<evidence type="ECO:0000259" key="1">
    <source>
        <dbReference type="Pfam" id="PF06527"/>
    </source>
</evidence>
<accession>A0A4S1CLE2</accession>
<dbReference type="Pfam" id="PF06527">
    <property type="entry name" value="TniQ"/>
    <property type="match status" value="1"/>
</dbReference>
<dbReference type="InterPro" id="IPR032750">
    <property type="entry name" value="TnsD_C"/>
</dbReference>
<name>A0A4S1CLE2_9BACT</name>
<keyword evidence="4" id="KW-1185">Reference proteome</keyword>
<evidence type="ECO:0000259" key="2">
    <source>
        <dbReference type="Pfam" id="PF15978"/>
    </source>
</evidence>